<dbReference type="AlphaFoldDB" id="K1RBR4"/>
<proteinExistence type="predicted"/>
<dbReference type="EMBL" id="JH816755">
    <property type="protein sequence ID" value="EKC31521.1"/>
    <property type="molecule type" value="Genomic_DNA"/>
</dbReference>
<gene>
    <name evidence="1" type="ORF">CGI_10027631</name>
</gene>
<name>K1RBR4_MAGGI</name>
<organism evidence="1">
    <name type="scientific">Magallana gigas</name>
    <name type="common">Pacific oyster</name>
    <name type="synonym">Crassostrea gigas</name>
    <dbReference type="NCBI Taxonomy" id="29159"/>
    <lineage>
        <taxon>Eukaryota</taxon>
        <taxon>Metazoa</taxon>
        <taxon>Spiralia</taxon>
        <taxon>Lophotrochozoa</taxon>
        <taxon>Mollusca</taxon>
        <taxon>Bivalvia</taxon>
        <taxon>Autobranchia</taxon>
        <taxon>Pteriomorphia</taxon>
        <taxon>Ostreida</taxon>
        <taxon>Ostreoidea</taxon>
        <taxon>Ostreidae</taxon>
        <taxon>Magallana</taxon>
    </lineage>
</organism>
<evidence type="ECO:0008006" key="2">
    <source>
        <dbReference type="Google" id="ProtNLM"/>
    </source>
</evidence>
<evidence type="ECO:0000313" key="1">
    <source>
        <dbReference type="EMBL" id="EKC31521.1"/>
    </source>
</evidence>
<protein>
    <recommendedName>
        <fullName evidence="2">Integrase zinc-binding domain-containing protein</fullName>
    </recommendedName>
</protein>
<dbReference type="InParanoid" id="K1RBR4"/>
<reference evidence="1" key="1">
    <citation type="journal article" date="2012" name="Nature">
        <title>The oyster genome reveals stress adaptation and complexity of shell formation.</title>
        <authorList>
            <person name="Zhang G."/>
            <person name="Fang X."/>
            <person name="Guo X."/>
            <person name="Li L."/>
            <person name="Luo R."/>
            <person name="Xu F."/>
            <person name="Yang P."/>
            <person name="Zhang L."/>
            <person name="Wang X."/>
            <person name="Qi H."/>
            <person name="Xiong Z."/>
            <person name="Que H."/>
            <person name="Xie Y."/>
            <person name="Holland P.W."/>
            <person name="Paps J."/>
            <person name="Zhu Y."/>
            <person name="Wu F."/>
            <person name="Chen Y."/>
            <person name="Wang J."/>
            <person name="Peng C."/>
            <person name="Meng J."/>
            <person name="Yang L."/>
            <person name="Liu J."/>
            <person name="Wen B."/>
            <person name="Zhang N."/>
            <person name="Huang Z."/>
            <person name="Zhu Q."/>
            <person name="Feng Y."/>
            <person name="Mount A."/>
            <person name="Hedgecock D."/>
            <person name="Xu Z."/>
            <person name="Liu Y."/>
            <person name="Domazet-Loso T."/>
            <person name="Du Y."/>
            <person name="Sun X."/>
            <person name="Zhang S."/>
            <person name="Liu B."/>
            <person name="Cheng P."/>
            <person name="Jiang X."/>
            <person name="Li J."/>
            <person name="Fan D."/>
            <person name="Wang W."/>
            <person name="Fu W."/>
            <person name="Wang T."/>
            <person name="Wang B."/>
            <person name="Zhang J."/>
            <person name="Peng Z."/>
            <person name="Li Y."/>
            <person name="Li N."/>
            <person name="Wang J."/>
            <person name="Chen M."/>
            <person name="He Y."/>
            <person name="Tan F."/>
            <person name="Song X."/>
            <person name="Zheng Q."/>
            <person name="Huang R."/>
            <person name="Yang H."/>
            <person name="Du X."/>
            <person name="Chen L."/>
            <person name="Yang M."/>
            <person name="Gaffney P.M."/>
            <person name="Wang S."/>
            <person name="Luo L."/>
            <person name="She Z."/>
            <person name="Ming Y."/>
            <person name="Huang W."/>
            <person name="Zhang S."/>
            <person name="Huang B."/>
            <person name="Zhang Y."/>
            <person name="Qu T."/>
            <person name="Ni P."/>
            <person name="Miao G."/>
            <person name="Wang J."/>
            <person name="Wang Q."/>
            <person name="Steinberg C.E."/>
            <person name="Wang H."/>
            <person name="Li N."/>
            <person name="Qian L."/>
            <person name="Zhang G."/>
            <person name="Li Y."/>
            <person name="Yang H."/>
            <person name="Liu X."/>
            <person name="Wang J."/>
            <person name="Yin Y."/>
            <person name="Wang J."/>
        </authorList>
    </citation>
    <scope>NUCLEOTIDE SEQUENCE [LARGE SCALE GENOMIC DNA]</scope>
    <source>
        <strain evidence="1">05x7-T-G4-1.051#20</strain>
    </source>
</reference>
<sequence length="128" mass="14284">MFALIEYQFDKELVKGRDNAVSDALSRAPLEDDEIELPVMAVTLRMRAKGDIIDRCHSVGHFGPQRTWELSKQVNDKITLSKVLDYVAQCKTCVEGPHCVPKSPLGVTVTACTPRKTLRCDFVGPLPR</sequence>
<accession>K1RBR4</accession>
<dbReference type="HOGENOM" id="CLU_1961735_0_0_1"/>